<feature type="region of interest" description="Disordered" evidence="1">
    <location>
        <begin position="540"/>
        <end position="572"/>
    </location>
</feature>
<dbReference type="EMBL" id="CAUYUJ010010224">
    <property type="protein sequence ID" value="CAK0828823.1"/>
    <property type="molecule type" value="Genomic_DNA"/>
</dbReference>
<organism evidence="3 4">
    <name type="scientific">Prorocentrum cordatum</name>
    <dbReference type="NCBI Taxonomy" id="2364126"/>
    <lineage>
        <taxon>Eukaryota</taxon>
        <taxon>Sar</taxon>
        <taxon>Alveolata</taxon>
        <taxon>Dinophyceae</taxon>
        <taxon>Prorocentrales</taxon>
        <taxon>Prorocentraceae</taxon>
        <taxon>Prorocentrum</taxon>
    </lineage>
</organism>
<feature type="region of interest" description="Disordered" evidence="1">
    <location>
        <begin position="9"/>
        <end position="29"/>
    </location>
</feature>
<keyword evidence="4" id="KW-1185">Reference proteome</keyword>
<dbReference type="Gene3D" id="3.40.50.12780">
    <property type="entry name" value="N-terminal domain of ligase-like"/>
    <property type="match status" value="1"/>
</dbReference>
<dbReference type="Pfam" id="PF00501">
    <property type="entry name" value="AMP-binding"/>
    <property type="match status" value="1"/>
</dbReference>
<evidence type="ECO:0000256" key="1">
    <source>
        <dbReference type="SAM" id="MobiDB-lite"/>
    </source>
</evidence>
<reference evidence="3" key="1">
    <citation type="submission" date="2023-10" db="EMBL/GenBank/DDBJ databases">
        <authorList>
            <person name="Chen Y."/>
            <person name="Shah S."/>
            <person name="Dougan E. K."/>
            <person name="Thang M."/>
            <person name="Chan C."/>
        </authorList>
    </citation>
    <scope>NUCLEOTIDE SEQUENCE [LARGE SCALE GENOMIC DNA]</scope>
</reference>
<feature type="domain" description="AMP-dependent synthetase/ligase" evidence="2">
    <location>
        <begin position="185"/>
        <end position="405"/>
    </location>
</feature>
<sequence>MLHDVAGALRAVRPQQGRSHSQVPDDHIFGRHAHRPGGRGLVFRPASLQHEFHLALWQGCRSGSVYWHRWPPYLYDHVSQQPRRELAACRGDTVPGSVDDGVQPCRQGAPSQPHRHSLQLQLEEENNSVSINLRRFALILRICARPPRPPLARQEGGSAPIREPLAALRELMFFGSLSSSASSPAFFGERVVVHAVLAVGGAVGFYGGVRSPKVLEDIRELGPTFIVGTPSLLGAQIQNVRALHESSLTRFRFGIQRWALQNAQAEPGPRRRLARLCLGGCVGGWLTAPFREARAALLGRRSQPRFVLALCFPGSVAMPPEVCLWLRVVFGCRVLKCLVLAEAGGLATLGEAPYFGGALEAFAVGRALPGVYIEFAGQERGDLLENCCAPGAQRLRAGTMRVRGSFEMSRGDLRRRWRSAGRSRGSQWAPTPLEAGPPPDEGAAMEVMRPRVVGLCCEETQTVYVLGRTGSLEMAPSGCVVCDALEQLLCSSPSVPWLLQLMLTARGDRGVVGLGVVQLEHLWRLASRIGEALARGRQRGAALPKPGGAGVLPRGAPGPRQPAWGARGGSGEQPRALHLQLEQFSQEKGLQTSELLLRRDRIKEACREPIERLFDQLAEEASGGGPG</sequence>
<gene>
    <name evidence="3" type="ORF">PCOR1329_LOCUS27958</name>
</gene>
<evidence type="ECO:0000313" key="4">
    <source>
        <dbReference type="Proteomes" id="UP001189429"/>
    </source>
</evidence>
<feature type="region of interest" description="Disordered" evidence="1">
    <location>
        <begin position="420"/>
        <end position="439"/>
    </location>
</feature>
<protein>
    <recommendedName>
        <fullName evidence="2">AMP-dependent synthetase/ligase domain-containing protein</fullName>
    </recommendedName>
</protein>
<dbReference type="InterPro" id="IPR000873">
    <property type="entry name" value="AMP-dep_synth/lig_dom"/>
</dbReference>
<dbReference type="Proteomes" id="UP001189429">
    <property type="component" value="Unassembled WGS sequence"/>
</dbReference>
<evidence type="ECO:0000259" key="2">
    <source>
        <dbReference type="Pfam" id="PF00501"/>
    </source>
</evidence>
<dbReference type="SUPFAM" id="SSF56801">
    <property type="entry name" value="Acetyl-CoA synthetase-like"/>
    <property type="match status" value="1"/>
</dbReference>
<accession>A0ABN9SB56</accession>
<comment type="caution">
    <text evidence="3">The sequence shown here is derived from an EMBL/GenBank/DDBJ whole genome shotgun (WGS) entry which is preliminary data.</text>
</comment>
<name>A0ABN9SB56_9DINO</name>
<proteinExistence type="predicted"/>
<dbReference type="InterPro" id="IPR042099">
    <property type="entry name" value="ANL_N_sf"/>
</dbReference>
<evidence type="ECO:0000313" key="3">
    <source>
        <dbReference type="EMBL" id="CAK0828823.1"/>
    </source>
</evidence>